<dbReference type="EMBL" id="CATOUU010000653">
    <property type="protein sequence ID" value="CAI9938001.1"/>
    <property type="molecule type" value="Genomic_DNA"/>
</dbReference>
<evidence type="ECO:0000313" key="2">
    <source>
        <dbReference type="EMBL" id="CAL6014736.1"/>
    </source>
</evidence>
<dbReference type="EMBL" id="CAXDID020000071">
    <property type="protein sequence ID" value="CAL6014736.1"/>
    <property type="molecule type" value="Genomic_DNA"/>
</dbReference>
<dbReference type="InterPro" id="IPR027417">
    <property type="entry name" value="P-loop_NTPase"/>
</dbReference>
<sequence>MSKCIQVLLLGDTCATKMDMAYRFCGNIPSEEELAEDGIFCVQFDVSHNQELVTLKVTSIPEDPKYTRILPPLFADCDVAVLCFSLKFPVSLQNLFSWDSQIQENVKTKILVGNHSQEILNEVVLNNLMKRGIEPVSAAEINDAEQRLGTKGTVFVESKLNLNLDKVFQLVTELGYKK</sequence>
<comment type="caution">
    <text evidence="1">The sequence shown here is derived from an EMBL/GenBank/DDBJ whole genome shotgun (WGS) entry which is preliminary data.</text>
</comment>
<accession>A0AA86PGT2</accession>
<dbReference type="GO" id="GO:0005525">
    <property type="term" value="F:GTP binding"/>
    <property type="evidence" value="ECO:0007669"/>
    <property type="project" value="InterPro"/>
</dbReference>
<proteinExistence type="predicted"/>
<dbReference type="InterPro" id="IPR001806">
    <property type="entry name" value="Small_GTPase"/>
</dbReference>
<dbReference type="Proteomes" id="UP001642409">
    <property type="component" value="Unassembled WGS sequence"/>
</dbReference>
<organism evidence="1">
    <name type="scientific">Hexamita inflata</name>
    <dbReference type="NCBI Taxonomy" id="28002"/>
    <lineage>
        <taxon>Eukaryota</taxon>
        <taxon>Metamonada</taxon>
        <taxon>Diplomonadida</taxon>
        <taxon>Hexamitidae</taxon>
        <taxon>Hexamitinae</taxon>
        <taxon>Hexamita</taxon>
    </lineage>
</organism>
<dbReference type="AlphaFoldDB" id="A0AA86PGT2"/>
<evidence type="ECO:0000313" key="3">
    <source>
        <dbReference type="Proteomes" id="UP001642409"/>
    </source>
</evidence>
<dbReference type="GO" id="GO:0003924">
    <property type="term" value="F:GTPase activity"/>
    <property type="evidence" value="ECO:0007669"/>
    <property type="project" value="InterPro"/>
</dbReference>
<dbReference type="Pfam" id="PF00071">
    <property type="entry name" value="Ras"/>
    <property type="match status" value="1"/>
</dbReference>
<dbReference type="SUPFAM" id="SSF52540">
    <property type="entry name" value="P-loop containing nucleoside triphosphate hydrolases"/>
    <property type="match status" value="1"/>
</dbReference>
<evidence type="ECO:0000313" key="1">
    <source>
        <dbReference type="EMBL" id="CAI9938001.1"/>
    </source>
</evidence>
<gene>
    <name evidence="2" type="ORF">HINF_LOCUS24412</name>
    <name evidence="1" type="ORF">HINF_LOCUS25646</name>
</gene>
<keyword evidence="3" id="KW-1185">Reference proteome</keyword>
<reference evidence="2 3" key="2">
    <citation type="submission" date="2024-07" db="EMBL/GenBank/DDBJ databases">
        <authorList>
            <person name="Akdeniz Z."/>
        </authorList>
    </citation>
    <scope>NUCLEOTIDE SEQUENCE [LARGE SCALE GENOMIC DNA]</scope>
</reference>
<reference evidence="1" key="1">
    <citation type="submission" date="2023-06" db="EMBL/GenBank/DDBJ databases">
        <authorList>
            <person name="Kurt Z."/>
        </authorList>
    </citation>
    <scope>NUCLEOTIDE SEQUENCE</scope>
</reference>
<dbReference type="Gene3D" id="3.40.50.300">
    <property type="entry name" value="P-loop containing nucleotide triphosphate hydrolases"/>
    <property type="match status" value="1"/>
</dbReference>
<name>A0AA86PGT2_9EUKA</name>
<protein>
    <submittedName>
        <fullName evidence="1">Transforming protein</fullName>
    </submittedName>
    <submittedName>
        <fullName evidence="2">Transforming_protein</fullName>
    </submittedName>
</protein>